<dbReference type="GO" id="GO:0006094">
    <property type="term" value="P:gluconeogenesis"/>
    <property type="evidence" value="ECO:0007669"/>
    <property type="project" value="UniProtKB-KW"/>
</dbReference>
<evidence type="ECO:0000256" key="1">
    <source>
        <dbReference type="ARBA" id="ARBA00022432"/>
    </source>
</evidence>
<dbReference type="Proteomes" id="UP000476281">
    <property type="component" value="Unassembled WGS sequence"/>
</dbReference>
<dbReference type="PROSITE" id="PS51463">
    <property type="entry name" value="P_GLUCOSE_ISOMERASE_3"/>
    <property type="match status" value="1"/>
</dbReference>
<dbReference type="InterPro" id="IPR001672">
    <property type="entry name" value="G6P_Isomerase"/>
</dbReference>
<dbReference type="Gene3D" id="3.40.50.10490">
    <property type="entry name" value="Glucose-6-phosphate isomerase like protein, domain 1"/>
    <property type="match status" value="2"/>
</dbReference>
<dbReference type="AlphaFoldDB" id="A0A6L3X6T6"/>
<dbReference type="PANTHER" id="PTHR11469:SF1">
    <property type="entry name" value="GLUCOSE-6-PHOSPHATE ISOMERASE"/>
    <property type="match status" value="1"/>
</dbReference>
<dbReference type="Pfam" id="PF00342">
    <property type="entry name" value="PGI"/>
    <property type="match status" value="1"/>
</dbReference>
<feature type="non-terminal residue" evidence="5">
    <location>
        <position position="149"/>
    </location>
</feature>
<keyword evidence="1 4" id="KW-0312">Gluconeogenesis</keyword>
<keyword evidence="3 4" id="KW-0413">Isomerase</keyword>
<reference evidence="5 6" key="1">
    <citation type="submission" date="2019-09" db="EMBL/GenBank/DDBJ databases">
        <title>Reversal of blaTEM antimicrobial resistance by CRISPR-Cas9 in clinical E. coli and other Enterobacteriaceae strains.</title>
        <authorList>
            <person name="Tagliaferri T."/>
            <person name="Guimaraes N."/>
            <person name="Pereira M."/>
            <person name="Felicori L."/>
            <person name="Horz H.-P."/>
            <person name="Santos S."/>
            <person name="Mendes T."/>
        </authorList>
    </citation>
    <scope>NUCLEOTIDE SEQUENCE [LARGE SCALE GENOMIC DNA]</scope>
    <source>
        <strain evidence="5 6">E2_blaTEM_MG</strain>
    </source>
</reference>
<evidence type="ECO:0000313" key="6">
    <source>
        <dbReference type="Proteomes" id="UP000476281"/>
    </source>
</evidence>
<dbReference type="SUPFAM" id="SSF53697">
    <property type="entry name" value="SIS domain"/>
    <property type="match status" value="1"/>
</dbReference>
<dbReference type="GO" id="GO:0048029">
    <property type="term" value="F:monosaccharide binding"/>
    <property type="evidence" value="ECO:0007669"/>
    <property type="project" value="TreeGrafter"/>
</dbReference>
<dbReference type="PANTHER" id="PTHR11469">
    <property type="entry name" value="GLUCOSE-6-PHOSPHATE ISOMERASE"/>
    <property type="match status" value="1"/>
</dbReference>
<keyword evidence="2 4" id="KW-0324">Glycolysis</keyword>
<dbReference type="InterPro" id="IPR018189">
    <property type="entry name" value="Phosphoglucose_isomerase_CS"/>
</dbReference>
<comment type="catalytic activity">
    <reaction evidence="4">
        <text>alpha-D-glucose 6-phosphate = beta-D-fructose 6-phosphate</text>
        <dbReference type="Rhea" id="RHEA:11816"/>
        <dbReference type="ChEBI" id="CHEBI:57634"/>
        <dbReference type="ChEBI" id="CHEBI:58225"/>
        <dbReference type="EC" id="5.3.1.9"/>
    </reaction>
</comment>
<evidence type="ECO:0000256" key="4">
    <source>
        <dbReference type="RuleBase" id="RU000612"/>
    </source>
</evidence>
<organism evidence="5 6">
    <name type="scientific">Enterobacter hormaechei</name>
    <dbReference type="NCBI Taxonomy" id="158836"/>
    <lineage>
        <taxon>Bacteria</taxon>
        <taxon>Pseudomonadati</taxon>
        <taxon>Pseudomonadota</taxon>
        <taxon>Gammaproteobacteria</taxon>
        <taxon>Enterobacterales</taxon>
        <taxon>Enterobacteriaceae</taxon>
        <taxon>Enterobacter</taxon>
        <taxon>Enterobacter cloacae complex</taxon>
    </lineage>
</organism>
<comment type="caution">
    <text evidence="5">The sequence shown here is derived from an EMBL/GenBank/DDBJ whole genome shotgun (WGS) entry which is preliminary data.</text>
</comment>
<evidence type="ECO:0000256" key="2">
    <source>
        <dbReference type="ARBA" id="ARBA00023152"/>
    </source>
</evidence>
<comment type="similarity">
    <text evidence="4">Belongs to the GPI family.</text>
</comment>
<dbReference type="GO" id="GO:0006096">
    <property type="term" value="P:glycolytic process"/>
    <property type="evidence" value="ECO:0007669"/>
    <property type="project" value="UniProtKB-UniPathway"/>
</dbReference>
<evidence type="ECO:0000313" key="5">
    <source>
        <dbReference type="EMBL" id="KAB2435888.1"/>
    </source>
</evidence>
<evidence type="ECO:0000256" key="3">
    <source>
        <dbReference type="ARBA" id="ARBA00023235"/>
    </source>
</evidence>
<protein>
    <recommendedName>
        <fullName evidence="4">Glucose-6-phosphate isomerase</fullName>
        <ecNumber evidence="4">5.3.1.9</ecNumber>
    </recommendedName>
</protein>
<sequence length="149" mass="16697">SKTFTTQETMTNAHSARDWFLKTAGDEKHVAKHFAALSTNGKAVGEFGIDTANMFEFWDWVGGRYSLWSAIGLSVILSVGFDNFVELLSGAHALDKHFSTTAPEKNLPVLLALIGIWYNNFFGAETEAILPYDQYMKRIADYFQQGTME</sequence>
<dbReference type="UniPathway" id="UPA00109">
    <property type="reaction ID" value="UER00181"/>
</dbReference>
<comment type="pathway">
    <text evidence="4">Carbohydrate degradation; glycolysis; D-glyceraldehyde 3-phosphate and glycerone phosphate from D-glucose: step 2/4.</text>
</comment>
<accession>A0A6L3X6T6</accession>
<dbReference type="PROSITE" id="PS00765">
    <property type="entry name" value="P_GLUCOSE_ISOMERASE_1"/>
    <property type="match status" value="1"/>
</dbReference>
<name>A0A6L3X6T6_9ENTR</name>
<dbReference type="EMBL" id="WBSZ01002443">
    <property type="protein sequence ID" value="KAB2435888.1"/>
    <property type="molecule type" value="Genomic_DNA"/>
</dbReference>
<feature type="non-terminal residue" evidence="5">
    <location>
        <position position="1"/>
    </location>
</feature>
<gene>
    <name evidence="5" type="primary">pgi</name>
    <name evidence="5" type="ORF">F9C29_33495</name>
</gene>
<dbReference type="PRINTS" id="PR00662">
    <property type="entry name" value="G6PISOMERASE"/>
</dbReference>
<dbReference type="EC" id="5.3.1.9" evidence="4"/>
<dbReference type="GO" id="GO:0097367">
    <property type="term" value="F:carbohydrate derivative binding"/>
    <property type="evidence" value="ECO:0007669"/>
    <property type="project" value="InterPro"/>
</dbReference>
<dbReference type="GO" id="GO:0051156">
    <property type="term" value="P:glucose 6-phosphate metabolic process"/>
    <property type="evidence" value="ECO:0007669"/>
    <property type="project" value="TreeGrafter"/>
</dbReference>
<dbReference type="GO" id="GO:0004347">
    <property type="term" value="F:glucose-6-phosphate isomerase activity"/>
    <property type="evidence" value="ECO:0007669"/>
    <property type="project" value="UniProtKB-EC"/>
</dbReference>
<dbReference type="InterPro" id="IPR046348">
    <property type="entry name" value="SIS_dom_sf"/>
</dbReference>
<dbReference type="GO" id="GO:0005829">
    <property type="term" value="C:cytosol"/>
    <property type="evidence" value="ECO:0007669"/>
    <property type="project" value="TreeGrafter"/>
</dbReference>
<proteinExistence type="inferred from homology"/>